<comment type="caution">
    <text evidence="6">The sequence shown here is derived from an EMBL/GenBank/DDBJ whole genome shotgun (WGS) entry which is preliminary data.</text>
</comment>
<keyword evidence="3" id="KW-0732">Signal</keyword>
<evidence type="ECO:0000256" key="4">
    <source>
        <dbReference type="ARBA" id="ARBA00023157"/>
    </source>
</evidence>
<feature type="non-terminal residue" evidence="6">
    <location>
        <position position="157"/>
    </location>
</feature>
<sequence>TTCTDTSLSAFTWTAKSFYYHSLISFSGPSSSNIQSASGYLSFNLSNPALGPTFDQLCLATSPTPTQFFYLDQWFTCLFNPPSPDSSSSNLNPNTITANTSAASFRFDKASGRFEVRQDWECGDGPDPNYPTTSFSGEGGVNVTLDCKVDVWQNPDW</sequence>
<dbReference type="AlphaFoldDB" id="A0AA40EZI7"/>
<gene>
    <name evidence="6" type="ORF">B0T21DRAFT_258901</name>
</gene>
<keyword evidence="2" id="KW-0964">Secreted</keyword>
<comment type="subcellular location">
    <subcellularLocation>
        <location evidence="1">Secreted</location>
    </subcellularLocation>
</comment>
<reference evidence="6" key="1">
    <citation type="submission" date="2023-06" db="EMBL/GenBank/DDBJ databases">
        <title>Genome-scale phylogeny and comparative genomics of the fungal order Sordariales.</title>
        <authorList>
            <consortium name="Lawrence Berkeley National Laboratory"/>
            <person name="Hensen N."/>
            <person name="Bonometti L."/>
            <person name="Westerberg I."/>
            <person name="Brannstrom I.O."/>
            <person name="Guillou S."/>
            <person name="Cros-Aarteil S."/>
            <person name="Calhoun S."/>
            <person name="Haridas S."/>
            <person name="Kuo A."/>
            <person name="Mondo S."/>
            <person name="Pangilinan J."/>
            <person name="Riley R."/>
            <person name="Labutti K."/>
            <person name="Andreopoulos B."/>
            <person name="Lipzen A."/>
            <person name="Chen C."/>
            <person name="Yanf M."/>
            <person name="Daum C."/>
            <person name="Ng V."/>
            <person name="Clum A."/>
            <person name="Steindorff A."/>
            <person name="Ohm R."/>
            <person name="Martin F."/>
            <person name="Silar P."/>
            <person name="Natvig D."/>
            <person name="Lalanne C."/>
            <person name="Gautier V."/>
            <person name="Ament-Velasquez S.L."/>
            <person name="Kruys A."/>
            <person name="Hutchinson M.I."/>
            <person name="Powell A.J."/>
            <person name="Barry K."/>
            <person name="Miller A.N."/>
            <person name="Grigoriev I.V."/>
            <person name="Debuchy R."/>
            <person name="Gladieux P."/>
            <person name="Thoren M.H."/>
            <person name="Johannesson H."/>
        </authorList>
    </citation>
    <scope>NUCLEOTIDE SEQUENCE</scope>
    <source>
        <strain evidence="6">CBS 540.89</strain>
    </source>
</reference>
<evidence type="ECO:0000256" key="2">
    <source>
        <dbReference type="ARBA" id="ARBA00022525"/>
    </source>
</evidence>
<organism evidence="6 7">
    <name type="scientific">Apiosordaria backusii</name>
    <dbReference type="NCBI Taxonomy" id="314023"/>
    <lineage>
        <taxon>Eukaryota</taxon>
        <taxon>Fungi</taxon>
        <taxon>Dikarya</taxon>
        <taxon>Ascomycota</taxon>
        <taxon>Pezizomycotina</taxon>
        <taxon>Sordariomycetes</taxon>
        <taxon>Sordariomycetidae</taxon>
        <taxon>Sordariales</taxon>
        <taxon>Lasiosphaeriaceae</taxon>
        <taxon>Apiosordaria</taxon>
    </lineage>
</organism>
<accession>A0AA40EZI7</accession>
<keyword evidence="7" id="KW-1185">Reference proteome</keyword>
<dbReference type="Proteomes" id="UP001172159">
    <property type="component" value="Unassembled WGS sequence"/>
</dbReference>
<dbReference type="GO" id="GO:0005576">
    <property type="term" value="C:extracellular region"/>
    <property type="evidence" value="ECO:0007669"/>
    <property type="project" value="UniProtKB-SubCell"/>
</dbReference>
<dbReference type="Pfam" id="PF16541">
    <property type="entry name" value="AltA1"/>
    <property type="match status" value="1"/>
</dbReference>
<name>A0AA40EZI7_9PEZI</name>
<keyword evidence="4" id="KW-1015">Disulfide bond</keyword>
<dbReference type="EMBL" id="JAUKTV010000001">
    <property type="protein sequence ID" value="KAK0748391.1"/>
    <property type="molecule type" value="Genomic_DNA"/>
</dbReference>
<evidence type="ECO:0000256" key="3">
    <source>
        <dbReference type="ARBA" id="ARBA00022729"/>
    </source>
</evidence>
<evidence type="ECO:0000313" key="6">
    <source>
        <dbReference type="EMBL" id="KAK0748391.1"/>
    </source>
</evidence>
<evidence type="ECO:0000256" key="1">
    <source>
        <dbReference type="ARBA" id="ARBA00004613"/>
    </source>
</evidence>
<feature type="non-terminal residue" evidence="6">
    <location>
        <position position="1"/>
    </location>
</feature>
<protein>
    <recommendedName>
        <fullName evidence="5">AA1-like domain-containing protein</fullName>
    </recommendedName>
</protein>
<feature type="domain" description="AA1-like" evidence="5">
    <location>
        <begin position="36"/>
        <end position="148"/>
    </location>
</feature>
<evidence type="ECO:0000313" key="7">
    <source>
        <dbReference type="Proteomes" id="UP001172159"/>
    </source>
</evidence>
<proteinExistence type="predicted"/>
<evidence type="ECO:0000259" key="5">
    <source>
        <dbReference type="Pfam" id="PF16541"/>
    </source>
</evidence>
<dbReference type="InterPro" id="IPR032382">
    <property type="entry name" value="AltA1"/>
</dbReference>